<evidence type="ECO:0000313" key="3">
    <source>
        <dbReference type="Proteomes" id="UP000006607"/>
    </source>
</evidence>
<gene>
    <name evidence="2" type="ORF">IIA_05905</name>
</gene>
<dbReference type="Proteomes" id="UP000006607">
    <property type="component" value="Unassembled WGS sequence"/>
</dbReference>
<name>A0A9W5K1E6_BACC8</name>
<dbReference type="RefSeq" id="WP_001166140.1">
    <property type="nucleotide sequence ID" value="NZ_JH792027.1"/>
</dbReference>
<protein>
    <recommendedName>
        <fullName evidence="1">Endonuclease/exonuclease/phosphatase domain-containing protein</fullName>
    </recommendedName>
</protein>
<comment type="caution">
    <text evidence="2">The sequence shown here is derived from an EMBL/GenBank/DDBJ whole genome shotgun (WGS) entry which is preliminary data.</text>
</comment>
<sequence length="242" mass="28449">MQIKVMTYNIHHGRGIDKQVDLYRIAEVIKKSDADIIGLNEVDKHFSKRSYYENQISWLAKQLNMHQAFSPSLSLKSRNAKIVRQYGNALLSRYPIIIKKSYPFHFGYGLMEGRSLLEVIIQKNKQLFQVYVTHLSLNPFLHKKQIDFIVNQLHKHSYPVIIMGDWNMKPRSRGWRKITCDFQDVWYIAGQGKGYTYPSLRPRIRLDYIFVSHNLQVLEVEVATKMSKESDHLPLKATLSYF</sequence>
<dbReference type="PANTHER" id="PTHR14859">
    <property type="entry name" value="CALCOFLUOR WHITE HYPERSENSITIVE PROTEIN PRECURSOR"/>
    <property type="match status" value="1"/>
</dbReference>
<reference evidence="2" key="1">
    <citation type="submission" date="2012-04" db="EMBL/GenBank/DDBJ databases">
        <title>The Genome Sequence of Bacillus cereus VD014.</title>
        <authorList>
            <consortium name="The Broad Institute Genome Sequencing Platform"/>
            <consortium name="The Broad Institute Genome Sequencing Center for Infectious Disease"/>
            <person name="Feldgarden M."/>
            <person name="Van der Auwera G.A."/>
            <person name="Mahillon J."/>
            <person name="Duprez V."/>
            <person name="Timmery S."/>
            <person name="Mattelet C."/>
            <person name="Dierick K."/>
            <person name="Sun M."/>
            <person name="Yu Z."/>
            <person name="Zhu L."/>
            <person name="Hu X."/>
            <person name="Shank E.B."/>
            <person name="Swiecicka I."/>
            <person name="Hansen B.M."/>
            <person name="Andrup L."/>
            <person name="Young S.K."/>
            <person name="Zeng Q."/>
            <person name="Gargeya S."/>
            <person name="Fitzgerald M."/>
            <person name="Haas B."/>
            <person name="Abouelleil A."/>
            <person name="Alvarado L."/>
            <person name="Arachchi H.M."/>
            <person name="Berlin A."/>
            <person name="Chapman S.B."/>
            <person name="Goldberg J."/>
            <person name="Griggs A."/>
            <person name="Gujja S."/>
            <person name="Hansen M."/>
            <person name="Howarth C."/>
            <person name="Imamovic A."/>
            <person name="Larimer J."/>
            <person name="McCowen C."/>
            <person name="Montmayeur A."/>
            <person name="Murphy C."/>
            <person name="Neiman D."/>
            <person name="Pearson M."/>
            <person name="Priest M."/>
            <person name="Roberts A."/>
            <person name="Saif S."/>
            <person name="Shea T."/>
            <person name="Sisk P."/>
            <person name="Sykes S."/>
            <person name="Wortman J."/>
            <person name="Nusbaum C."/>
            <person name="Birren B."/>
        </authorList>
    </citation>
    <scope>NUCLEOTIDE SEQUENCE</scope>
    <source>
        <strain evidence="2">VD014</strain>
    </source>
</reference>
<accession>A0A9W5K1E6</accession>
<dbReference type="InterPro" id="IPR051916">
    <property type="entry name" value="GPI-anchor_lipid_remodeler"/>
</dbReference>
<organism evidence="2 3">
    <name type="scientific">Bacillus cereus (strain VD014)</name>
    <dbReference type="NCBI Taxonomy" id="1053223"/>
    <lineage>
        <taxon>Bacteria</taxon>
        <taxon>Bacillati</taxon>
        <taxon>Bacillota</taxon>
        <taxon>Bacilli</taxon>
        <taxon>Bacillales</taxon>
        <taxon>Bacillaceae</taxon>
        <taxon>Bacillus</taxon>
        <taxon>Bacillus cereus group</taxon>
    </lineage>
</organism>
<dbReference type="InterPro" id="IPR005135">
    <property type="entry name" value="Endo/exonuclease/phosphatase"/>
</dbReference>
<dbReference type="InterPro" id="IPR036691">
    <property type="entry name" value="Endo/exonu/phosph_ase_sf"/>
</dbReference>
<feature type="domain" description="Endonuclease/exonuclease/phosphatase" evidence="1">
    <location>
        <begin position="6"/>
        <end position="222"/>
    </location>
</feature>
<dbReference type="GO" id="GO:0016020">
    <property type="term" value="C:membrane"/>
    <property type="evidence" value="ECO:0007669"/>
    <property type="project" value="GOC"/>
</dbReference>
<dbReference type="GO" id="GO:0006506">
    <property type="term" value="P:GPI anchor biosynthetic process"/>
    <property type="evidence" value="ECO:0007669"/>
    <property type="project" value="TreeGrafter"/>
</dbReference>
<dbReference type="GO" id="GO:0003824">
    <property type="term" value="F:catalytic activity"/>
    <property type="evidence" value="ECO:0007669"/>
    <property type="project" value="InterPro"/>
</dbReference>
<dbReference type="Pfam" id="PF03372">
    <property type="entry name" value="Exo_endo_phos"/>
    <property type="match status" value="1"/>
</dbReference>
<dbReference type="PANTHER" id="PTHR14859:SF15">
    <property type="entry name" value="ENDONUCLEASE_EXONUCLEASE_PHOSPHATASE DOMAIN-CONTAINING PROTEIN"/>
    <property type="match status" value="1"/>
</dbReference>
<dbReference type="Gene3D" id="3.60.10.10">
    <property type="entry name" value="Endonuclease/exonuclease/phosphatase"/>
    <property type="match status" value="1"/>
</dbReference>
<dbReference type="AlphaFoldDB" id="A0A9W5K1E6"/>
<evidence type="ECO:0000313" key="2">
    <source>
        <dbReference type="EMBL" id="EJR11798.1"/>
    </source>
</evidence>
<dbReference type="SUPFAM" id="SSF56219">
    <property type="entry name" value="DNase I-like"/>
    <property type="match status" value="1"/>
</dbReference>
<evidence type="ECO:0000259" key="1">
    <source>
        <dbReference type="Pfam" id="PF03372"/>
    </source>
</evidence>
<dbReference type="EMBL" id="AHER01000063">
    <property type="protein sequence ID" value="EJR11798.1"/>
    <property type="molecule type" value="Genomic_DNA"/>
</dbReference>
<proteinExistence type="predicted"/>